<evidence type="ECO:0000256" key="1">
    <source>
        <dbReference type="ARBA" id="ARBA00022448"/>
    </source>
</evidence>
<proteinExistence type="predicted"/>
<organism evidence="5 6">
    <name type="scientific">Bacillus cytotoxicus (strain DSM 22905 / CIP 110041 / 391-98 / NVH 391-98)</name>
    <dbReference type="NCBI Taxonomy" id="315749"/>
    <lineage>
        <taxon>Bacteria</taxon>
        <taxon>Bacillati</taxon>
        <taxon>Bacillota</taxon>
        <taxon>Bacilli</taxon>
        <taxon>Bacillales</taxon>
        <taxon>Bacillaceae</taxon>
        <taxon>Bacillus</taxon>
        <taxon>Bacillus cereus group</taxon>
    </lineage>
</organism>
<evidence type="ECO:0000313" key="6">
    <source>
        <dbReference type="Proteomes" id="UP000002300"/>
    </source>
</evidence>
<dbReference type="AlphaFoldDB" id="A7GP85"/>
<dbReference type="eggNOG" id="COG1131">
    <property type="taxonomic scope" value="Bacteria"/>
</dbReference>
<keyword evidence="1" id="KW-0813">Transport</keyword>
<keyword evidence="3" id="KW-0067">ATP-binding</keyword>
<dbReference type="CDD" id="cd03230">
    <property type="entry name" value="ABC_DR_subfamily_A"/>
    <property type="match status" value="1"/>
</dbReference>
<dbReference type="PANTHER" id="PTHR42939">
    <property type="entry name" value="ABC TRANSPORTER ATP-BINDING PROTEIN ALBC-RELATED"/>
    <property type="match status" value="1"/>
</dbReference>
<dbReference type="HOGENOM" id="CLU_000604_1_2_9"/>
<evidence type="ECO:0000256" key="3">
    <source>
        <dbReference type="ARBA" id="ARBA00022840"/>
    </source>
</evidence>
<dbReference type="Gene3D" id="3.40.50.300">
    <property type="entry name" value="P-loop containing nucleotide triphosphate hydrolases"/>
    <property type="match status" value="1"/>
</dbReference>
<accession>A7GP85</accession>
<dbReference type="SMART" id="SM00382">
    <property type="entry name" value="AAA"/>
    <property type="match status" value="1"/>
</dbReference>
<evidence type="ECO:0000256" key="2">
    <source>
        <dbReference type="ARBA" id="ARBA00022741"/>
    </source>
</evidence>
<dbReference type="PANTHER" id="PTHR42939:SF2">
    <property type="entry name" value="ABC-TYPE TRANSPORTER ATP-BINDING PROTEIN ECSA"/>
    <property type="match status" value="1"/>
</dbReference>
<dbReference type="EMBL" id="CP000764">
    <property type="protein sequence ID" value="ABS21943.1"/>
    <property type="molecule type" value="Genomic_DNA"/>
</dbReference>
<dbReference type="InterPro" id="IPR003439">
    <property type="entry name" value="ABC_transporter-like_ATP-bd"/>
</dbReference>
<dbReference type="SUPFAM" id="SSF52540">
    <property type="entry name" value="P-loop containing nucleoside triphosphate hydrolases"/>
    <property type="match status" value="1"/>
</dbReference>
<feature type="domain" description="ABC transporter" evidence="4">
    <location>
        <begin position="6"/>
        <end position="241"/>
    </location>
</feature>
<dbReference type="InterPro" id="IPR051782">
    <property type="entry name" value="ABC_Transporter_VariousFunc"/>
</dbReference>
<dbReference type="GO" id="GO:0005524">
    <property type="term" value="F:ATP binding"/>
    <property type="evidence" value="ECO:0007669"/>
    <property type="project" value="UniProtKB-KW"/>
</dbReference>
<sequence>MCYDFLKFIEVRKKGKYLLQVNIRSAGYETDEKIIRNIAFSMKQGELVALIGANGAGKSTTIKSILGLLTNMEGEISFGKKNNPYAYVPEQPTYYDYLTLWEHIELLMAARGCEVGSWEEKANELLHTFRMEEHKHEYLSKFSKGMKQKSMLILAFLTEPDFYIIDEPFIGLDPVATKEFLNFLYKEKERGVGILLCTHVLDTAERICERFLLISQGTLVADGHLEAIQALAEMPGSPLLDCFDAIVRREQHDKRTI</sequence>
<reference evidence="5 6" key="1">
    <citation type="journal article" date="2008" name="Chem. Biol. Interact.">
        <title>Extending the Bacillus cereus group genomics to putative food-borne pathogens of different toxicity.</title>
        <authorList>
            <person name="Lapidus A."/>
            <person name="Goltsman E."/>
            <person name="Auger S."/>
            <person name="Galleron N."/>
            <person name="Segurens B."/>
            <person name="Dossat C."/>
            <person name="Land M.L."/>
            <person name="Broussolle V."/>
            <person name="Brillard J."/>
            <person name="Guinebretiere M.H."/>
            <person name="Sanchis V."/>
            <person name="Nguen-The C."/>
            <person name="Lereclus D."/>
            <person name="Richardson P."/>
            <person name="Wincker P."/>
            <person name="Weissenbach J."/>
            <person name="Ehrlich S.D."/>
            <person name="Sorokin A."/>
        </authorList>
    </citation>
    <scope>NUCLEOTIDE SEQUENCE [LARGE SCALE GENOMIC DNA]</scope>
    <source>
        <strain evidence="6">DSM 22905 / CIP 110041 / 391-98 / NVH 391-98</strain>
    </source>
</reference>
<keyword evidence="2" id="KW-0547">Nucleotide-binding</keyword>
<dbReference type="Pfam" id="PF00005">
    <property type="entry name" value="ABC_tran"/>
    <property type="match status" value="1"/>
</dbReference>
<dbReference type="STRING" id="315749.Bcer98_1634"/>
<evidence type="ECO:0000259" key="4">
    <source>
        <dbReference type="PROSITE" id="PS50893"/>
    </source>
</evidence>
<dbReference type="Proteomes" id="UP000002300">
    <property type="component" value="Chromosome"/>
</dbReference>
<dbReference type="PROSITE" id="PS50893">
    <property type="entry name" value="ABC_TRANSPORTER_2"/>
    <property type="match status" value="1"/>
</dbReference>
<name>A7GP85_BACCN</name>
<evidence type="ECO:0000313" key="5">
    <source>
        <dbReference type="EMBL" id="ABS21943.1"/>
    </source>
</evidence>
<gene>
    <name evidence="5" type="ordered locus">Bcer98_1634</name>
</gene>
<protein>
    <submittedName>
        <fullName evidence="5">ABC transporter-related protein</fullName>
    </submittedName>
</protein>
<dbReference type="GO" id="GO:0016887">
    <property type="term" value="F:ATP hydrolysis activity"/>
    <property type="evidence" value="ECO:0007669"/>
    <property type="project" value="InterPro"/>
</dbReference>
<dbReference type="KEGG" id="bcy:Bcer98_1634"/>
<keyword evidence="6" id="KW-1185">Reference proteome</keyword>
<dbReference type="InterPro" id="IPR003593">
    <property type="entry name" value="AAA+_ATPase"/>
</dbReference>
<dbReference type="InterPro" id="IPR027417">
    <property type="entry name" value="P-loop_NTPase"/>
</dbReference>